<dbReference type="STRING" id="1367847.JCM7686_3099"/>
<dbReference type="NCBIfam" id="TIGR01214">
    <property type="entry name" value="rmlD"/>
    <property type="match status" value="1"/>
</dbReference>
<dbReference type="InterPro" id="IPR036291">
    <property type="entry name" value="NAD(P)-bd_dom_sf"/>
</dbReference>
<accession>S5Y314</accession>
<dbReference type="HOGENOM" id="CLU_045518_1_2_5"/>
<dbReference type="Gene3D" id="3.40.50.720">
    <property type="entry name" value="NAD(P)-binding Rossmann-like Domain"/>
    <property type="match status" value="1"/>
</dbReference>
<dbReference type="AlphaFoldDB" id="S5Y314"/>
<dbReference type="Gene3D" id="3.90.25.10">
    <property type="entry name" value="UDP-galactose 4-epimerase, domain 1"/>
    <property type="match status" value="1"/>
</dbReference>
<dbReference type="PANTHER" id="PTHR10491:SF4">
    <property type="entry name" value="METHIONINE ADENOSYLTRANSFERASE 2 SUBUNIT BETA"/>
    <property type="match status" value="1"/>
</dbReference>
<dbReference type="EMBL" id="CP006650">
    <property type="protein sequence ID" value="AGT10135.1"/>
    <property type="molecule type" value="Genomic_DNA"/>
</dbReference>
<keyword evidence="9" id="KW-1185">Reference proteome</keyword>
<comment type="pathway">
    <text evidence="1 6">Carbohydrate biosynthesis; dTDP-L-rhamnose biosynthesis.</text>
</comment>
<dbReference type="PATRIC" id="fig|1367847.3.peg.3121"/>
<dbReference type="EC" id="1.1.1.133" evidence="3 6"/>
<protein>
    <recommendedName>
        <fullName evidence="4 6">dTDP-4-dehydrorhamnose reductase</fullName>
        <ecNumber evidence="3 6">1.1.1.133</ecNumber>
    </recommendedName>
</protein>
<dbReference type="InterPro" id="IPR029903">
    <property type="entry name" value="RmlD-like-bd"/>
</dbReference>
<sequence>MAPAARAAGRRRKAGQGMSGILVFGRTGQVARELALLLPEETFLGRDQADLSDPAACAAAIRASGADAVINAAAYTAVDRAESEPDLAARVNGEAPGAMAAACAELGIPFVHISTDYVFDGSGTAPWRETDATGPLGVYGATKLAGERAIAAAGGQWAVLRTSWVFSAHGANFVKTMLRLGAERDELRVVADQHGGPTPARDIAAACLTLAVGMKGDPEKGGVYHFSGAADTSWAGFAREIMTQAGLPCRVTEIATADYPTPAQRPANSRLDCSAIAQDFGIYRPDWQAGLAAVLTELKP</sequence>
<evidence type="ECO:0000259" key="7">
    <source>
        <dbReference type="Pfam" id="PF04321"/>
    </source>
</evidence>
<dbReference type="SUPFAM" id="SSF51735">
    <property type="entry name" value="NAD(P)-binding Rossmann-fold domains"/>
    <property type="match status" value="1"/>
</dbReference>
<dbReference type="Proteomes" id="UP000015480">
    <property type="component" value="Chromosome"/>
</dbReference>
<comment type="catalytic activity">
    <reaction evidence="5 6">
        <text>dTDP-beta-L-rhamnose + NADP(+) = dTDP-4-dehydro-beta-L-rhamnose + NADPH + H(+)</text>
        <dbReference type="Rhea" id="RHEA:21796"/>
        <dbReference type="ChEBI" id="CHEBI:15378"/>
        <dbReference type="ChEBI" id="CHEBI:57510"/>
        <dbReference type="ChEBI" id="CHEBI:57783"/>
        <dbReference type="ChEBI" id="CHEBI:58349"/>
        <dbReference type="ChEBI" id="CHEBI:62830"/>
        <dbReference type="EC" id="1.1.1.133"/>
    </reaction>
</comment>
<dbReference type="PANTHER" id="PTHR10491">
    <property type="entry name" value="DTDP-4-DEHYDRORHAMNOSE REDUCTASE"/>
    <property type="match status" value="1"/>
</dbReference>
<evidence type="ECO:0000256" key="5">
    <source>
        <dbReference type="ARBA" id="ARBA00048200"/>
    </source>
</evidence>
<organism evidence="8 9">
    <name type="scientific">Paracoccus aminophilus JCM 7686</name>
    <dbReference type="NCBI Taxonomy" id="1367847"/>
    <lineage>
        <taxon>Bacteria</taxon>
        <taxon>Pseudomonadati</taxon>
        <taxon>Pseudomonadota</taxon>
        <taxon>Alphaproteobacteria</taxon>
        <taxon>Rhodobacterales</taxon>
        <taxon>Paracoccaceae</taxon>
        <taxon>Paracoccus</taxon>
    </lineage>
</organism>
<dbReference type="Pfam" id="PF04321">
    <property type="entry name" value="RmlD_sub_bind"/>
    <property type="match status" value="1"/>
</dbReference>
<evidence type="ECO:0000256" key="2">
    <source>
        <dbReference type="ARBA" id="ARBA00010944"/>
    </source>
</evidence>
<name>S5Y314_PARAH</name>
<evidence type="ECO:0000256" key="6">
    <source>
        <dbReference type="RuleBase" id="RU364082"/>
    </source>
</evidence>
<dbReference type="GO" id="GO:0019305">
    <property type="term" value="P:dTDP-rhamnose biosynthetic process"/>
    <property type="evidence" value="ECO:0007669"/>
    <property type="project" value="UniProtKB-UniPathway"/>
</dbReference>
<evidence type="ECO:0000256" key="3">
    <source>
        <dbReference type="ARBA" id="ARBA00012929"/>
    </source>
</evidence>
<evidence type="ECO:0000313" key="8">
    <source>
        <dbReference type="EMBL" id="AGT10135.1"/>
    </source>
</evidence>
<comment type="cofactor">
    <cofactor evidence="6">
        <name>Mg(2+)</name>
        <dbReference type="ChEBI" id="CHEBI:18420"/>
    </cofactor>
    <text evidence="6">Binds 1 Mg(2+) ion per monomer.</text>
</comment>
<keyword evidence="6 8" id="KW-0560">Oxidoreductase</keyword>
<reference evidence="8 9" key="1">
    <citation type="journal article" date="2014" name="BMC Genomics">
        <title>Architecture and functions of a multipartite genome of the methylotrophic bacterium Paracoccus aminophilus JCM 7686, containing primary and secondary chromids.</title>
        <authorList>
            <person name="Dziewit L."/>
            <person name="Czarnecki J."/>
            <person name="Wibberg D."/>
            <person name="Radlinska M."/>
            <person name="Mrozek P."/>
            <person name="Szymczak M."/>
            <person name="Schluter A."/>
            <person name="Puhler A."/>
            <person name="Bartosik D."/>
        </authorList>
    </citation>
    <scope>NUCLEOTIDE SEQUENCE [LARGE SCALE GENOMIC DNA]</scope>
    <source>
        <strain evidence="8">JCM 7686</strain>
    </source>
</reference>
<evidence type="ECO:0000256" key="4">
    <source>
        <dbReference type="ARBA" id="ARBA00017099"/>
    </source>
</evidence>
<feature type="domain" description="RmlD-like substrate binding" evidence="7">
    <location>
        <begin position="21"/>
        <end position="298"/>
    </location>
</feature>
<comment type="function">
    <text evidence="6">Catalyzes the reduction of dTDP-6-deoxy-L-lyxo-4-hexulose to yield dTDP-L-rhamnose.</text>
</comment>
<dbReference type="CDD" id="cd05254">
    <property type="entry name" value="dTDP_HR_like_SDR_e"/>
    <property type="match status" value="1"/>
</dbReference>
<dbReference type="eggNOG" id="COG1091">
    <property type="taxonomic scope" value="Bacteria"/>
</dbReference>
<proteinExistence type="inferred from homology"/>
<dbReference type="KEGG" id="pami:JCM7686_3099"/>
<dbReference type="InterPro" id="IPR005913">
    <property type="entry name" value="dTDP_dehydrorham_reduct"/>
</dbReference>
<evidence type="ECO:0000313" key="9">
    <source>
        <dbReference type="Proteomes" id="UP000015480"/>
    </source>
</evidence>
<evidence type="ECO:0000256" key="1">
    <source>
        <dbReference type="ARBA" id="ARBA00004781"/>
    </source>
</evidence>
<gene>
    <name evidence="8" type="ORF">JCM7686_3099</name>
</gene>
<dbReference type="GO" id="GO:0008831">
    <property type="term" value="F:dTDP-4-dehydrorhamnose reductase activity"/>
    <property type="evidence" value="ECO:0007669"/>
    <property type="project" value="UniProtKB-EC"/>
</dbReference>
<dbReference type="UniPathway" id="UPA00124"/>
<keyword evidence="6" id="KW-0521">NADP</keyword>
<comment type="similarity">
    <text evidence="2 6">Belongs to the dTDP-4-dehydrorhamnose reductase family.</text>
</comment>